<keyword evidence="5 17" id="KW-0121">Carboxypeptidase</keyword>
<feature type="active site" evidence="13">
    <location>
        <position position="129"/>
    </location>
</feature>
<evidence type="ECO:0000313" key="18">
    <source>
        <dbReference type="Proteomes" id="UP000551878"/>
    </source>
</evidence>
<keyword evidence="6" id="KW-0645">Protease</keyword>
<feature type="binding site" evidence="14">
    <location>
        <position position="278"/>
    </location>
    <ligand>
        <name>substrate</name>
    </ligand>
</feature>
<evidence type="ECO:0000256" key="8">
    <source>
        <dbReference type="ARBA" id="ARBA00022801"/>
    </source>
</evidence>
<feature type="active site" description="Proton acceptor" evidence="13">
    <location>
        <position position="68"/>
    </location>
</feature>
<keyword evidence="9" id="KW-0133">Cell shape</keyword>
<dbReference type="GO" id="GO:0008360">
    <property type="term" value="P:regulation of cell shape"/>
    <property type="evidence" value="ECO:0007669"/>
    <property type="project" value="UniProtKB-KW"/>
</dbReference>
<evidence type="ECO:0000256" key="9">
    <source>
        <dbReference type="ARBA" id="ARBA00022960"/>
    </source>
</evidence>
<dbReference type="InterPro" id="IPR012338">
    <property type="entry name" value="Beta-lactam/transpept-like"/>
</dbReference>
<evidence type="ECO:0000256" key="7">
    <source>
        <dbReference type="ARBA" id="ARBA00022729"/>
    </source>
</evidence>
<dbReference type="PANTHER" id="PTHR21581">
    <property type="entry name" value="D-ALANYL-D-ALANINE CARBOXYPEPTIDASE"/>
    <property type="match status" value="1"/>
</dbReference>
<name>A0A840QUI5_9BACI</name>
<proteinExistence type="inferred from homology"/>
<evidence type="ECO:0000256" key="13">
    <source>
        <dbReference type="PIRSR" id="PIRSR618044-1"/>
    </source>
</evidence>
<evidence type="ECO:0000256" key="5">
    <source>
        <dbReference type="ARBA" id="ARBA00022645"/>
    </source>
</evidence>
<dbReference type="InterPro" id="IPR001967">
    <property type="entry name" value="Peptidase_S11_N"/>
</dbReference>
<evidence type="ECO:0000256" key="4">
    <source>
        <dbReference type="ARBA" id="ARBA00012448"/>
    </source>
</evidence>
<feature type="domain" description="Peptidase S11 D-Ala-D-Ala carboxypeptidase A C-terminal" evidence="16">
    <location>
        <begin position="328"/>
        <end position="438"/>
    </location>
</feature>
<comment type="similarity">
    <text evidence="3 15">Belongs to the peptidase S11 family.</text>
</comment>
<organism evidence="17 18">
    <name type="scientific">Texcoconibacillus texcoconensis</name>
    <dbReference type="NCBI Taxonomy" id="1095777"/>
    <lineage>
        <taxon>Bacteria</taxon>
        <taxon>Bacillati</taxon>
        <taxon>Bacillota</taxon>
        <taxon>Bacilli</taxon>
        <taxon>Bacillales</taxon>
        <taxon>Bacillaceae</taxon>
        <taxon>Texcoconibacillus</taxon>
    </lineage>
</organism>
<keyword evidence="18" id="KW-1185">Reference proteome</keyword>
<keyword evidence="7" id="KW-0732">Signal</keyword>
<dbReference type="RefSeq" id="WP_184665335.1">
    <property type="nucleotide sequence ID" value="NZ_JACHHB010000018.1"/>
</dbReference>
<dbReference type="GO" id="GO:0006508">
    <property type="term" value="P:proteolysis"/>
    <property type="evidence" value="ECO:0007669"/>
    <property type="project" value="UniProtKB-KW"/>
</dbReference>
<feature type="active site" description="Acyl-ester intermediate" evidence="13">
    <location>
        <position position="65"/>
    </location>
</feature>
<accession>A0A840QUI5</accession>
<dbReference type="GO" id="GO:0009252">
    <property type="term" value="P:peptidoglycan biosynthetic process"/>
    <property type="evidence" value="ECO:0007669"/>
    <property type="project" value="UniProtKB-UniPathway"/>
</dbReference>
<dbReference type="EMBL" id="JACHHB010000018">
    <property type="protein sequence ID" value="MBB5174941.1"/>
    <property type="molecule type" value="Genomic_DNA"/>
</dbReference>
<dbReference type="SUPFAM" id="SSF56601">
    <property type="entry name" value="beta-lactamase/transpeptidase-like"/>
    <property type="match status" value="1"/>
</dbReference>
<evidence type="ECO:0000313" key="17">
    <source>
        <dbReference type="EMBL" id="MBB5174941.1"/>
    </source>
</evidence>
<comment type="catalytic activity">
    <reaction evidence="12">
        <text>Preferential cleavage: (Ac)2-L-Lys-D-Ala-|-D-Ala. Also transpeptidation of peptidyl-alanyl moieties that are N-acyl substituents of D-alanine.</text>
        <dbReference type="EC" id="3.4.16.4"/>
    </reaction>
</comment>
<dbReference type="GO" id="GO:0009002">
    <property type="term" value="F:serine-type D-Ala-D-Ala carboxypeptidase activity"/>
    <property type="evidence" value="ECO:0007669"/>
    <property type="project" value="UniProtKB-EC"/>
</dbReference>
<dbReference type="PRINTS" id="PR00725">
    <property type="entry name" value="DADACBPTASE1"/>
</dbReference>
<dbReference type="InterPro" id="IPR015956">
    <property type="entry name" value="Peniciliin-bd_prot_C_sf"/>
</dbReference>
<evidence type="ECO:0000256" key="3">
    <source>
        <dbReference type="ARBA" id="ARBA00007164"/>
    </source>
</evidence>
<comment type="function">
    <text evidence="1">Removes C-terminal D-alanyl residues from sugar-peptide cell wall precursors.</text>
</comment>
<evidence type="ECO:0000256" key="1">
    <source>
        <dbReference type="ARBA" id="ARBA00003217"/>
    </source>
</evidence>
<reference evidence="17 18" key="1">
    <citation type="submission" date="2020-08" db="EMBL/GenBank/DDBJ databases">
        <title>Genomic Encyclopedia of Type Strains, Phase IV (KMG-IV): sequencing the most valuable type-strain genomes for metagenomic binning, comparative biology and taxonomic classification.</title>
        <authorList>
            <person name="Goeker M."/>
        </authorList>
    </citation>
    <scope>NUCLEOTIDE SEQUENCE [LARGE SCALE GENOMIC DNA]</scope>
    <source>
        <strain evidence="17 18">DSM 24696</strain>
    </source>
</reference>
<keyword evidence="11" id="KW-0961">Cell wall biogenesis/degradation</keyword>
<evidence type="ECO:0000256" key="6">
    <source>
        <dbReference type="ARBA" id="ARBA00022670"/>
    </source>
</evidence>
<dbReference type="Pfam" id="PF00768">
    <property type="entry name" value="Peptidase_S11"/>
    <property type="match status" value="2"/>
</dbReference>
<evidence type="ECO:0000256" key="15">
    <source>
        <dbReference type="RuleBase" id="RU004016"/>
    </source>
</evidence>
<dbReference type="InterPro" id="IPR018044">
    <property type="entry name" value="Peptidase_S11"/>
</dbReference>
<dbReference type="InterPro" id="IPR012907">
    <property type="entry name" value="Peptidase_S11_C"/>
</dbReference>
<dbReference type="PANTHER" id="PTHR21581:SF11">
    <property type="entry name" value="D-ALANYL-D-ALANINE CARBOXYPEPTIDASE DACA"/>
    <property type="match status" value="1"/>
</dbReference>
<dbReference type="Proteomes" id="UP000551878">
    <property type="component" value="Unassembled WGS sequence"/>
</dbReference>
<evidence type="ECO:0000256" key="10">
    <source>
        <dbReference type="ARBA" id="ARBA00022984"/>
    </source>
</evidence>
<evidence type="ECO:0000256" key="14">
    <source>
        <dbReference type="PIRSR" id="PIRSR618044-2"/>
    </source>
</evidence>
<dbReference type="InterPro" id="IPR037167">
    <property type="entry name" value="Peptidase_S11_C_sf"/>
</dbReference>
<dbReference type="GO" id="GO:0071555">
    <property type="term" value="P:cell wall organization"/>
    <property type="evidence" value="ECO:0007669"/>
    <property type="project" value="UniProtKB-KW"/>
</dbReference>
<evidence type="ECO:0000256" key="12">
    <source>
        <dbReference type="ARBA" id="ARBA00034000"/>
    </source>
</evidence>
<dbReference type="Gene3D" id="3.40.710.10">
    <property type="entry name" value="DD-peptidase/beta-lactamase superfamily"/>
    <property type="match status" value="1"/>
</dbReference>
<dbReference type="UniPathway" id="UPA00219"/>
<dbReference type="Pfam" id="PF07943">
    <property type="entry name" value="PBP5_C"/>
    <property type="match status" value="1"/>
</dbReference>
<gene>
    <name evidence="17" type="ORF">HNQ41_003164</name>
</gene>
<evidence type="ECO:0000256" key="2">
    <source>
        <dbReference type="ARBA" id="ARBA00004752"/>
    </source>
</evidence>
<sequence length="469" mass="51650">MKNLLSTTIKTTATALALTGVLTFTYGLETEASFNSDLETTILLDGESGKILHEDNIDQPLPPASMVKMMSEYLVLEAINEGDIAWDDTVSISEENAALSHNLAFSNVMLRIDEEYTVEELYESVAIYSANAATMVLAEHIAGSEGAFVEMMNERGKELGLGTLMREEAEEYGMTDLEEISNAELGDFQFVNSTGLPNSLLDDQYPEGTQPDDDNYMSARATATLAYHLINDYPEVLDTASVPHMTFKEGTEDEISMPNWNKMLQGHLYEYGPMDGLKTGFTSAAGYSFAGTGEKGGQRLISVVMKGASEQERFQETERIMEYGFNNFDEEVIHPVGESVDGYETLSVVRGTESEVDIVSGETLSMIMQEDDLENYELEVQFDPDYFDEENRLVAPIDAEEQIGTLIANYSGEGSNNYIAGAAKENEVPIVTANEVEEAGWFSLTMRSIGGFFSSIWSTVADTVSGWFS</sequence>
<dbReference type="SMART" id="SM00936">
    <property type="entry name" value="PBP5_C"/>
    <property type="match status" value="1"/>
</dbReference>
<evidence type="ECO:0000259" key="16">
    <source>
        <dbReference type="SMART" id="SM00936"/>
    </source>
</evidence>
<evidence type="ECO:0000256" key="11">
    <source>
        <dbReference type="ARBA" id="ARBA00023316"/>
    </source>
</evidence>
<keyword evidence="8 17" id="KW-0378">Hydrolase</keyword>
<protein>
    <recommendedName>
        <fullName evidence="4">serine-type D-Ala-D-Ala carboxypeptidase</fullName>
        <ecNumber evidence="4">3.4.16.4</ecNumber>
    </recommendedName>
</protein>
<comment type="pathway">
    <text evidence="2">Cell wall biogenesis; peptidoglycan biosynthesis.</text>
</comment>
<dbReference type="AlphaFoldDB" id="A0A840QUI5"/>
<keyword evidence="10" id="KW-0573">Peptidoglycan synthesis</keyword>
<dbReference type="EC" id="3.4.16.4" evidence="4"/>
<dbReference type="SUPFAM" id="SSF69189">
    <property type="entry name" value="Penicillin-binding protein associated domain"/>
    <property type="match status" value="1"/>
</dbReference>
<dbReference type="Gene3D" id="2.60.410.10">
    <property type="entry name" value="D-Ala-D-Ala carboxypeptidase, C-terminal domain"/>
    <property type="match status" value="1"/>
</dbReference>
<comment type="caution">
    <text evidence="17">The sequence shown here is derived from an EMBL/GenBank/DDBJ whole genome shotgun (WGS) entry which is preliminary data.</text>
</comment>